<dbReference type="GeneID" id="25736862"/>
<accession>A0A0D2MU08</accession>
<dbReference type="EMBL" id="KK100749">
    <property type="protein sequence ID" value="KIZ03982.1"/>
    <property type="molecule type" value="Genomic_DNA"/>
</dbReference>
<reference evidence="3 4" key="1">
    <citation type="journal article" date="2013" name="BMC Genomics">
        <title>Reconstruction of the lipid metabolism for the microalga Monoraphidium neglectum from its genome sequence reveals characteristics suitable for biofuel production.</title>
        <authorList>
            <person name="Bogen C."/>
            <person name="Al-Dilaimi A."/>
            <person name="Albersmeier A."/>
            <person name="Wichmann J."/>
            <person name="Grundmann M."/>
            <person name="Rupp O."/>
            <person name="Lauersen K.J."/>
            <person name="Blifernez-Klassen O."/>
            <person name="Kalinowski J."/>
            <person name="Goesmann A."/>
            <person name="Mussgnug J.H."/>
            <person name="Kruse O."/>
        </authorList>
    </citation>
    <scope>NUCLEOTIDE SEQUENCE [LARGE SCALE GENOMIC DNA]</scope>
    <source>
        <strain evidence="3 4">SAG 48.87</strain>
    </source>
</reference>
<organism evidence="3 4">
    <name type="scientific">Monoraphidium neglectum</name>
    <dbReference type="NCBI Taxonomy" id="145388"/>
    <lineage>
        <taxon>Eukaryota</taxon>
        <taxon>Viridiplantae</taxon>
        <taxon>Chlorophyta</taxon>
        <taxon>core chlorophytes</taxon>
        <taxon>Chlorophyceae</taxon>
        <taxon>CS clade</taxon>
        <taxon>Sphaeropleales</taxon>
        <taxon>Selenastraceae</taxon>
        <taxon>Monoraphidium</taxon>
    </lineage>
</organism>
<evidence type="ECO:0000313" key="4">
    <source>
        <dbReference type="Proteomes" id="UP000054498"/>
    </source>
</evidence>
<dbReference type="Gene3D" id="2.60.40.1610">
    <property type="entry name" value="Domain of unknown function DUF1254"/>
    <property type="match status" value="1"/>
</dbReference>
<dbReference type="KEGG" id="mng:MNEG_3984"/>
<keyword evidence="4" id="KW-1185">Reference proteome</keyword>
<dbReference type="AlphaFoldDB" id="A0A0D2MU08"/>
<feature type="region of interest" description="Disordered" evidence="1">
    <location>
        <begin position="1"/>
        <end position="21"/>
    </location>
</feature>
<dbReference type="PANTHER" id="PTHR36509">
    <property type="entry name" value="BLL3101 PROTEIN"/>
    <property type="match status" value="1"/>
</dbReference>
<dbReference type="RefSeq" id="XP_013903001.1">
    <property type="nucleotide sequence ID" value="XM_014047547.1"/>
</dbReference>
<name>A0A0D2MU08_9CHLO</name>
<dbReference type="Pfam" id="PF06863">
    <property type="entry name" value="DUF1254"/>
    <property type="match status" value="1"/>
</dbReference>
<dbReference type="InterPro" id="IPR037050">
    <property type="entry name" value="DUF1254_sf"/>
</dbReference>
<gene>
    <name evidence="3" type="ORF">MNEG_3984</name>
</gene>
<dbReference type="SUPFAM" id="SSF160935">
    <property type="entry name" value="VPA0735-like"/>
    <property type="match status" value="1"/>
</dbReference>
<evidence type="ECO:0000313" key="3">
    <source>
        <dbReference type="EMBL" id="KIZ03982.1"/>
    </source>
</evidence>
<dbReference type="PANTHER" id="PTHR36509:SF2">
    <property type="entry name" value="BLL3101 PROTEIN"/>
    <property type="match status" value="1"/>
</dbReference>
<sequence length="126" mass="13527">MDVTRRVLLSQPPKGKTPAGPNIFDNVPAFPSATDRSVVRPNFDTLYSTAWLDLSKGPVVVSSKDTNGRYYLLPLLDMWTDVFAVPGARTSGTQAGAWAVTPPGWTGQLPKDVQRIDAPTPDSDGG</sequence>
<feature type="domain" description="DUF1254" evidence="2">
    <location>
        <begin position="22"/>
        <end position="121"/>
    </location>
</feature>
<dbReference type="OrthoDB" id="566266at2759"/>
<protein>
    <recommendedName>
        <fullName evidence="2">DUF1254 domain-containing protein</fullName>
    </recommendedName>
</protein>
<dbReference type="Proteomes" id="UP000054498">
    <property type="component" value="Unassembled WGS sequence"/>
</dbReference>
<proteinExistence type="predicted"/>
<evidence type="ECO:0000259" key="2">
    <source>
        <dbReference type="Pfam" id="PF06863"/>
    </source>
</evidence>
<dbReference type="InterPro" id="IPR010679">
    <property type="entry name" value="DUF1254"/>
</dbReference>
<evidence type="ECO:0000256" key="1">
    <source>
        <dbReference type="SAM" id="MobiDB-lite"/>
    </source>
</evidence>
<feature type="region of interest" description="Disordered" evidence="1">
    <location>
        <begin position="93"/>
        <end position="126"/>
    </location>
</feature>